<dbReference type="SUPFAM" id="SSF109993">
    <property type="entry name" value="VPS9 domain"/>
    <property type="match status" value="1"/>
</dbReference>
<dbReference type="PANTHER" id="PTHR23101:SF122">
    <property type="entry name" value="RABAPTIN-5-ASSOCIATED EXCHANGE FACTOR FOR RAB5"/>
    <property type="match status" value="1"/>
</dbReference>
<dbReference type="GO" id="GO:0005085">
    <property type="term" value="F:guanyl-nucleotide exchange factor activity"/>
    <property type="evidence" value="ECO:0000318"/>
    <property type="project" value="GO_Central"/>
</dbReference>
<proteinExistence type="predicted"/>
<dbReference type="PROSITE" id="PS51205">
    <property type="entry name" value="VPS9"/>
    <property type="match status" value="1"/>
</dbReference>
<dbReference type="SMART" id="SM00167">
    <property type="entry name" value="VPS9"/>
    <property type="match status" value="1"/>
</dbReference>
<dbReference type="Pfam" id="PF25995">
    <property type="entry name" value="STB6_N"/>
    <property type="match status" value="1"/>
</dbReference>
<dbReference type="InterPro" id="IPR003123">
    <property type="entry name" value="VPS9"/>
</dbReference>
<evidence type="ECO:0000313" key="3">
    <source>
        <dbReference type="Proteomes" id="UP000001593"/>
    </source>
</evidence>
<dbReference type="GO" id="GO:0005829">
    <property type="term" value="C:cytosol"/>
    <property type="evidence" value="ECO:0000318"/>
    <property type="project" value="GO_Central"/>
</dbReference>
<organism evidence="2 3">
    <name type="scientific">Nematostella vectensis</name>
    <name type="common">Starlet sea anemone</name>
    <dbReference type="NCBI Taxonomy" id="45351"/>
    <lineage>
        <taxon>Eukaryota</taxon>
        <taxon>Metazoa</taxon>
        <taxon>Cnidaria</taxon>
        <taxon>Anthozoa</taxon>
        <taxon>Hexacorallia</taxon>
        <taxon>Actiniaria</taxon>
        <taxon>Edwardsiidae</taxon>
        <taxon>Nematostella</taxon>
    </lineage>
</organism>
<sequence>MAYSLPIPGKPLSRSFREVAEHSKLLDWELDSIKTEQDETVGRSLFYFRNLKTELRNQCENASSQQEKLDIQTTAEEASVWVMGSWGALESVDWRREEAKDYANRKSELVKQILSFKIHVLCLKLSRVSAVIRELQELESANGAKFQTPPSLQQHKFEDWVQSNEQIFQLQSKILDLEARKVRLHKGYLSKKERRPSISSITTKESFASVLDTHPGREADTEFMHRFIDEVVISEAPPTSSDSALDRLLSITSQNMSFEACKLKAYVRECWEVDNIDDNFPTGVHPDRYQEVVGGMCQYVVDKHSSYGALPYDAIYAKIEHHLIPVIYNRIRLYTSKPEDDSKIQKLSSDHSQITQTDIGIKPCYQDVGLAPFYPAIAALKSMSLSMTPTRKIYNVVKAAKLVFEKLNELAARDSRQQPGADEFMDVWVYVVLKANVPHLISTITYLKQYSNPNLGFTEAGYYLASIEFACQYILRLRETDLCSKQLTGKEDLLVVCERARYLTMAAGEDPLVEVVAEEAWLSGYELYAVKEWQLDQTRFRTAILIPSAESTAKVSISTVRLNTRTLSPIQLKTLEESFLHPQGLDGLSCISTPCGQALVLDPNNVNRRVTLIRIPDGKYDDYEEDIKWYCTLERLSCLCSTLTEHRSYNPSSSVECFEGEVSRTASSNSNEHCVVDPDIVSKAAKRRDDLVTEYYGGRCGIEMRQWTISSFMVVLVTLLRNLGYLSPLLDITKPFYSNLVLLSVHRFQMDHNELLNKESSRNQALSTSGYLCPGTWDGLIDLMNTQLSKLKRLGFEYDGNPFASDNREQANFRRFVRHCQESLAIEMHNRGTLERHTRDEIDRLILDM</sequence>
<dbReference type="InterPro" id="IPR037191">
    <property type="entry name" value="VPS9_dom_sf"/>
</dbReference>
<dbReference type="GO" id="GO:0031267">
    <property type="term" value="F:small GTPase binding"/>
    <property type="evidence" value="ECO:0000318"/>
    <property type="project" value="GO_Central"/>
</dbReference>
<feature type="domain" description="VPS9" evidence="1">
    <location>
        <begin position="338"/>
        <end position="483"/>
    </location>
</feature>
<dbReference type="OMA" id="PGADEFM"/>
<protein>
    <recommendedName>
        <fullName evidence="1">VPS9 domain-containing protein</fullName>
    </recommendedName>
</protein>
<name>A7SUI7_NEMVE</name>
<dbReference type="OrthoDB" id="300289at2759"/>
<dbReference type="STRING" id="45351.A7SUI7"/>
<dbReference type="AlphaFoldDB" id="A7SUI7"/>
<evidence type="ECO:0000259" key="1">
    <source>
        <dbReference type="PROSITE" id="PS51205"/>
    </source>
</evidence>
<dbReference type="PANTHER" id="PTHR23101">
    <property type="entry name" value="RAB GDP/GTP EXCHANGE FACTOR"/>
    <property type="match status" value="1"/>
</dbReference>
<gene>
    <name evidence="2" type="ORF">NEMVEDRAFT_v1g217703</name>
</gene>
<dbReference type="InParanoid" id="A7SUI7"/>
<dbReference type="KEGG" id="nve:5503795"/>
<dbReference type="Gene3D" id="1.20.1050.80">
    <property type="entry name" value="VPS9 domain"/>
    <property type="match status" value="1"/>
</dbReference>
<accession>A7SUI7</accession>
<dbReference type="eggNOG" id="KOG2319">
    <property type="taxonomic scope" value="Eukaryota"/>
</dbReference>
<evidence type="ECO:0000313" key="2">
    <source>
        <dbReference type="EMBL" id="EDO32657.1"/>
    </source>
</evidence>
<dbReference type="EMBL" id="DS469813">
    <property type="protein sequence ID" value="EDO32657.1"/>
    <property type="molecule type" value="Genomic_DNA"/>
</dbReference>
<dbReference type="GO" id="GO:0030139">
    <property type="term" value="C:endocytic vesicle"/>
    <property type="evidence" value="ECO:0000318"/>
    <property type="project" value="GO_Central"/>
</dbReference>
<dbReference type="InterPro" id="IPR059025">
    <property type="entry name" value="STB6_N"/>
</dbReference>
<reference evidence="2 3" key="1">
    <citation type="journal article" date="2007" name="Science">
        <title>Sea anemone genome reveals ancestral eumetazoan gene repertoire and genomic organization.</title>
        <authorList>
            <person name="Putnam N.H."/>
            <person name="Srivastava M."/>
            <person name="Hellsten U."/>
            <person name="Dirks B."/>
            <person name="Chapman J."/>
            <person name="Salamov A."/>
            <person name="Terry A."/>
            <person name="Shapiro H."/>
            <person name="Lindquist E."/>
            <person name="Kapitonov V.V."/>
            <person name="Jurka J."/>
            <person name="Genikhovich G."/>
            <person name="Grigoriev I.V."/>
            <person name="Lucas S.M."/>
            <person name="Steele R.E."/>
            <person name="Finnerty J.R."/>
            <person name="Technau U."/>
            <person name="Martindale M.Q."/>
            <person name="Rokhsar D.S."/>
        </authorList>
    </citation>
    <scope>NUCLEOTIDE SEQUENCE [LARGE SCALE GENOMIC DNA]</scope>
    <source>
        <strain evidence="3">CH2 X CH6</strain>
    </source>
</reference>
<dbReference type="Proteomes" id="UP000001593">
    <property type="component" value="Unassembled WGS sequence"/>
</dbReference>
<dbReference type="HOGENOM" id="CLU_335958_0_0_1"/>
<dbReference type="Pfam" id="PF02204">
    <property type="entry name" value="VPS9"/>
    <property type="match status" value="1"/>
</dbReference>
<keyword evidence="3" id="KW-1185">Reference proteome</keyword>
<dbReference type="GO" id="GO:0016192">
    <property type="term" value="P:vesicle-mediated transport"/>
    <property type="evidence" value="ECO:0007669"/>
    <property type="project" value="InterPro"/>
</dbReference>
<dbReference type="InterPro" id="IPR045046">
    <property type="entry name" value="Vps9-like"/>
</dbReference>